<dbReference type="RefSeq" id="WP_344252443.1">
    <property type="nucleotide sequence ID" value="NZ_BAAARE010000001.1"/>
</dbReference>
<keyword evidence="2" id="KW-1185">Reference proteome</keyword>
<dbReference type="EMBL" id="BAAARE010000001">
    <property type="protein sequence ID" value="GAA2469861.1"/>
    <property type="molecule type" value="Genomic_DNA"/>
</dbReference>
<dbReference type="Proteomes" id="UP001500730">
    <property type="component" value="Unassembled WGS sequence"/>
</dbReference>
<proteinExistence type="predicted"/>
<evidence type="ECO:0000313" key="2">
    <source>
        <dbReference type="Proteomes" id="UP001500730"/>
    </source>
</evidence>
<organism evidence="1 2">
    <name type="scientific">Terrabacter carboxydivorans</name>
    <dbReference type="NCBI Taxonomy" id="619730"/>
    <lineage>
        <taxon>Bacteria</taxon>
        <taxon>Bacillati</taxon>
        <taxon>Actinomycetota</taxon>
        <taxon>Actinomycetes</taxon>
        <taxon>Micrococcales</taxon>
        <taxon>Intrasporangiaceae</taxon>
        <taxon>Terrabacter</taxon>
    </lineage>
</organism>
<protein>
    <submittedName>
        <fullName evidence="1">Uncharacterized protein</fullName>
    </submittedName>
</protein>
<dbReference type="InterPro" id="IPR039366">
    <property type="entry name" value="Pilotin"/>
</dbReference>
<accession>A0ABP5XVS1</accession>
<name>A0ABP5XVS1_9MICO</name>
<comment type="caution">
    <text evidence="1">The sequence shown here is derived from an EMBL/GenBank/DDBJ whole genome shotgun (WGS) entry which is preliminary data.</text>
</comment>
<sequence length="124" mass="13333">MSPQPDDVEPEPVVVRVRCRVHAPADHGRLTGAVLRVSLEDVSLADAPAVVVASAQRPLRTSDDLAEPVELSASLSGRRTYTVRAHVSRTGERQVRVADLLSTSSHPVRAVPGTVDVDVELREV</sequence>
<dbReference type="Pfam" id="PF09619">
    <property type="entry name" value="YscW"/>
    <property type="match status" value="1"/>
</dbReference>
<reference evidence="2" key="1">
    <citation type="journal article" date="2019" name="Int. J. Syst. Evol. Microbiol.">
        <title>The Global Catalogue of Microorganisms (GCM) 10K type strain sequencing project: providing services to taxonomists for standard genome sequencing and annotation.</title>
        <authorList>
            <consortium name="The Broad Institute Genomics Platform"/>
            <consortium name="The Broad Institute Genome Sequencing Center for Infectious Disease"/>
            <person name="Wu L."/>
            <person name="Ma J."/>
        </authorList>
    </citation>
    <scope>NUCLEOTIDE SEQUENCE [LARGE SCALE GENOMIC DNA]</scope>
    <source>
        <strain evidence="2">JCM 16259</strain>
    </source>
</reference>
<gene>
    <name evidence="1" type="ORF">GCM10009858_03970</name>
</gene>
<evidence type="ECO:0000313" key="1">
    <source>
        <dbReference type="EMBL" id="GAA2469861.1"/>
    </source>
</evidence>